<organism evidence="1 2">
    <name type="scientific">Phytophthora megakarya</name>
    <dbReference type="NCBI Taxonomy" id="4795"/>
    <lineage>
        <taxon>Eukaryota</taxon>
        <taxon>Sar</taxon>
        <taxon>Stramenopiles</taxon>
        <taxon>Oomycota</taxon>
        <taxon>Peronosporomycetes</taxon>
        <taxon>Peronosporales</taxon>
        <taxon>Peronosporaceae</taxon>
        <taxon>Phytophthora</taxon>
    </lineage>
</organism>
<dbReference type="Proteomes" id="UP000198211">
    <property type="component" value="Unassembled WGS sequence"/>
</dbReference>
<evidence type="ECO:0000313" key="1">
    <source>
        <dbReference type="EMBL" id="OWZ14132.1"/>
    </source>
</evidence>
<gene>
    <name evidence="1" type="ORF">PHMEG_00012430</name>
</gene>
<accession>A0A225W970</accession>
<dbReference type="EMBL" id="NBNE01001406">
    <property type="protein sequence ID" value="OWZ14132.1"/>
    <property type="molecule type" value="Genomic_DNA"/>
</dbReference>
<comment type="caution">
    <text evidence="1">The sequence shown here is derived from an EMBL/GenBank/DDBJ whole genome shotgun (WGS) entry which is preliminary data.</text>
</comment>
<sequence length="166" mass="18995">MNTQASNTSSPVHLSTYDWGNVVRGREVHENFRTIHGTSGQMKVRGKPMMKKVDGFKLLADHLSDCTRPSTPFPSQVVAEMPQNTNKKRLKAVRSSDGTAKVQAKQAGVHRPTMRWRKAKKRLETAVKSVPNKYYIEPSARAAIYVKNRRIEKRNRYLCDLMERLL</sequence>
<name>A0A225W970_9STRA</name>
<evidence type="ECO:0000313" key="2">
    <source>
        <dbReference type="Proteomes" id="UP000198211"/>
    </source>
</evidence>
<proteinExistence type="predicted"/>
<reference evidence="2" key="1">
    <citation type="submission" date="2017-03" db="EMBL/GenBank/DDBJ databases">
        <title>Phytopthora megakarya and P. palmivora, two closely related causual agents of cacao black pod achieved similar genome size and gene model numbers by different mechanisms.</title>
        <authorList>
            <person name="Ali S."/>
            <person name="Shao J."/>
            <person name="Larry D.J."/>
            <person name="Kronmiller B."/>
            <person name="Shen D."/>
            <person name="Strem M.D."/>
            <person name="Melnick R.L."/>
            <person name="Guiltinan M.J."/>
            <person name="Tyler B.M."/>
            <person name="Meinhardt L.W."/>
            <person name="Bailey B.A."/>
        </authorList>
    </citation>
    <scope>NUCLEOTIDE SEQUENCE [LARGE SCALE GENOMIC DNA]</scope>
    <source>
        <strain evidence="2">zdho120</strain>
    </source>
</reference>
<protein>
    <submittedName>
        <fullName evidence="1">Uncharacterized protein</fullName>
    </submittedName>
</protein>
<keyword evidence="2" id="KW-1185">Reference proteome</keyword>
<dbReference type="AlphaFoldDB" id="A0A225W970"/>